<reference evidence="1" key="1">
    <citation type="journal article" date="2021" name="Environ. Microbiol.">
        <title>Gene family expansions and transcriptome signatures uncover fungal adaptations to wood decay.</title>
        <authorList>
            <person name="Hage H."/>
            <person name="Miyauchi S."/>
            <person name="Viragh M."/>
            <person name="Drula E."/>
            <person name="Min B."/>
            <person name="Chaduli D."/>
            <person name="Navarro D."/>
            <person name="Favel A."/>
            <person name="Norest M."/>
            <person name="Lesage-Meessen L."/>
            <person name="Balint B."/>
            <person name="Merenyi Z."/>
            <person name="de Eugenio L."/>
            <person name="Morin E."/>
            <person name="Martinez A.T."/>
            <person name="Baldrian P."/>
            <person name="Stursova M."/>
            <person name="Martinez M.J."/>
            <person name="Novotny C."/>
            <person name="Magnuson J.K."/>
            <person name="Spatafora J.W."/>
            <person name="Maurice S."/>
            <person name="Pangilinan J."/>
            <person name="Andreopoulos W."/>
            <person name="LaButti K."/>
            <person name="Hundley H."/>
            <person name="Na H."/>
            <person name="Kuo A."/>
            <person name="Barry K."/>
            <person name="Lipzen A."/>
            <person name="Henrissat B."/>
            <person name="Riley R."/>
            <person name="Ahrendt S."/>
            <person name="Nagy L.G."/>
            <person name="Grigoriev I.V."/>
            <person name="Martin F."/>
            <person name="Rosso M.N."/>
        </authorList>
    </citation>
    <scope>NUCLEOTIDE SEQUENCE</scope>
    <source>
        <strain evidence="1">CBS 384.51</strain>
    </source>
</reference>
<accession>A0ACB8U3B9</accession>
<evidence type="ECO:0000313" key="2">
    <source>
        <dbReference type="Proteomes" id="UP001055072"/>
    </source>
</evidence>
<sequence length="64" mass="7217">DLNFIRSVVDSNPAIYLDELQEQLSVACHVNVSIGTLSRILYHLEYSHKAISQSALECDEQLRA</sequence>
<keyword evidence="2" id="KW-1185">Reference proteome</keyword>
<dbReference type="Proteomes" id="UP001055072">
    <property type="component" value="Unassembled WGS sequence"/>
</dbReference>
<name>A0ACB8U3B9_9APHY</name>
<feature type="non-terminal residue" evidence="1">
    <location>
        <position position="64"/>
    </location>
</feature>
<comment type="caution">
    <text evidence="1">The sequence shown here is derived from an EMBL/GenBank/DDBJ whole genome shotgun (WGS) entry which is preliminary data.</text>
</comment>
<gene>
    <name evidence="1" type="ORF">BDY19DRAFT_871676</name>
</gene>
<dbReference type="EMBL" id="MU274913">
    <property type="protein sequence ID" value="KAI0088730.1"/>
    <property type="molecule type" value="Genomic_DNA"/>
</dbReference>
<proteinExistence type="predicted"/>
<organism evidence="1 2">
    <name type="scientific">Irpex rosettiformis</name>
    <dbReference type="NCBI Taxonomy" id="378272"/>
    <lineage>
        <taxon>Eukaryota</taxon>
        <taxon>Fungi</taxon>
        <taxon>Dikarya</taxon>
        <taxon>Basidiomycota</taxon>
        <taxon>Agaricomycotina</taxon>
        <taxon>Agaricomycetes</taxon>
        <taxon>Polyporales</taxon>
        <taxon>Irpicaceae</taxon>
        <taxon>Irpex</taxon>
    </lineage>
</organism>
<feature type="non-terminal residue" evidence="1">
    <location>
        <position position="1"/>
    </location>
</feature>
<evidence type="ECO:0000313" key="1">
    <source>
        <dbReference type="EMBL" id="KAI0088730.1"/>
    </source>
</evidence>
<protein>
    <submittedName>
        <fullName evidence="1">Uncharacterized protein</fullName>
    </submittedName>
</protein>